<dbReference type="STRING" id="1742973.COMA2_100045"/>
<dbReference type="AlphaFoldDB" id="A0A0S4L935"/>
<protein>
    <submittedName>
        <fullName evidence="1">Uncharacterized protein</fullName>
    </submittedName>
</protein>
<accession>A0A0S4L935</accession>
<name>A0A0S4L935_9BACT</name>
<dbReference type="EMBL" id="CZPZ01000002">
    <property type="protein sequence ID" value="CUS32292.1"/>
    <property type="molecule type" value="Genomic_DNA"/>
</dbReference>
<organism evidence="1 2">
    <name type="scientific">Candidatus Nitrospira nitrificans</name>
    <dbReference type="NCBI Taxonomy" id="1742973"/>
    <lineage>
        <taxon>Bacteria</taxon>
        <taxon>Pseudomonadati</taxon>
        <taxon>Nitrospirota</taxon>
        <taxon>Nitrospiria</taxon>
        <taxon>Nitrospirales</taxon>
        <taxon>Nitrospiraceae</taxon>
        <taxon>Nitrospira</taxon>
    </lineage>
</organism>
<reference evidence="2" key="1">
    <citation type="submission" date="2015-10" db="EMBL/GenBank/DDBJ databases">
        <authorList>
            <person name="Luecker S."/>
            <person name="Luecker S."/>
        </authorList>
    </citation>
    <scope>NUCLEOTIDE SEQUENCE [LARGE SCALE GENOMIC DNA]</scope>
</reference>
<keyword evidence="2" id="KW-1185">Reference proteome</keyword>
<dbReference type="Proteomes" id="UP000198736">
    <property type="component" value="Unassembled WGS sequence"/>
</dbReference>
<evidence type="ECO:0000313" key="1">
    <source>
        <dbReference type="EMBL" id="CUS32292.1"/>
    </source>
</evidence>
<proteinExistence type="predicted"/>
<sequence length="92" mass="10011">MSFQSGDSHVSPHGSLFVSSSLEDVYLPGYACYDRARCRDELGMGKVLEHVGASSETGSSHVECVVSGISRLSSLQKRRFGSEWPPHPARVD</sequence>
<evidence type="ECO:0000313" key="2">
    <source>
        <dbReference type="Proteomes" id="UP000198736"/>
    </source>
</evidence>
<gene>
    <name evidence="1" type="ORF">COMA2_100045</name>
</gene>